<feature type="domain" description="Major facilitator superfamily (MFS) profile" evidence="5">
    <location>
        <begin position="173"/>
        <end position="469"/>
    </location>
</feature>
<evidence type="ECO:0000256" key="3">
    <source>
        <dbReference type="ARBA" id="ARBA00023136"/>
    </source>
</evidence>
<feature type="transmembrane region" description="Helical" evidence="4">
    <location>
        <begin position="329"/>
        <end position="352"/>
    </location>
</feature>
<keyword evidence="2 4" id="KW-1133">Transmembrane helix</keyword>
<name>A0ABZ1C5V3_9BACT</name>
<feature type="transmembrane region" description="Helical" evidence="4">
    <location>
        <begin position="364"/>
        <end position="382"/>
    </location>
</feature>
<keyword evidence="3 4" id="KW-0472">Membrane</keyword>
<dbReference type="PROSITE" id="PS50850">
    <property type="entry name" value="MFS"/>
    <property type="match status" value="1"/>
</dbReference>
<feature type="transmembrane region" description="Helical" evidence="4">
    <location>
        <begin position="190"/>
        <end position="210"/>
    </location>
</feature>
<accession>A0ABZ1C5V3</accession>
<gene>
    <name evidence="6" type="ORF">K1X11_018200</name>
</gene>
<evidence type="ECO:0000256" key="2">
    <source>
        <dbReference type="ARBA" id="ARBA00022989"/>
    </source>
</evidence>
<dbReference type="PANTHER" id="PTHR23526:SF2">
    <property type="entry name" value="MAJOR FACILITATOR SUPERFAMILY (MFS) PROFILE DOMAIN-CONTAINING PROTEIN"/>
    <property type="match status" value="1"/>
</dbReference>
<dbReference type="InterPro" id="IPR036259">
    <property type="entry name" value="MFS_trans_sf"/>
</dbReference>
<feature type="transmembrane region" description="Helical" evidence="4">
    <location>
        <begin position="92"/>
        <end position="113"/>
    </location>
</feature>
<dbReference type="EMBL" id="CP139781">
    <property type="protein sequence ID" value="WRQ86748.1"/>
    <property type="molecule type" value="Genomic_DNA"/>
</dbReference>
<sequence>MSSLFDLPVDHPVRKRAVIRRSLKMSSFEAVLAMPLVYTGQPANLVLAALLAQGLKLDPGAYGLVVSLPFWCNMLQLFITPVLGRWFAMRSVFIWAIWLHIACWSGFASTLLIAPEWAMAHAVPLSVGFVGAAGMVAAVMGVAWTAYMQAWVPARVRGKYFARRNRLAQASNFIFLLLAGWALMNPSLDVLAGLILFACWTRAISAVVAARTQAAGDPVAPERVSWLKQWNDLRQNKRYLRSVVFVAAWMAVLNGFGAFQPVFMLTVLTDNAGVASLPLALSLLFGALALPAWGHLLDRYGARPVLFNAVALWALIGLPWMFVTKESQWLLYVVWAFTGAVNAGIVIGQLNLLMKLVPPECKALAVGLNIAAGSVGTAIAPILTGQLLEWVMAQGWSDLRTYHAFFATMPFFAIGVLILLRKVEEPRSAPVNHVLGALRNARTLGAALGLGFISQSLFTPRGPGKRSEY</sequence>
<feature type="transmembrane region" description="Helical" evidence="4">
    <location>
        <begin position="167"/>
        <end position="184"/>
    </location>
</feature>
<evidence type="ECO:0000256" key="4">
    <source>
        <dbReference type="SAM" id="Phobius"/>
    </source>
</evidence>
<dbReference type="Pfam" id="PF07690">
    <property type="entry name" value="MFS_1"/>
    <property type="match status" value="1"/>
</dbReference>
<feature type="transmembrane region" description="Helical" evidence="4">
    <location>
        <begin position="275"/>
        <end position="293"/>
    </location>
</feature>
<dbReference type="InterPro" id="IPR011701">
    <property type="entry name" value="MFS"/>
</dbReference>
<feature type="transmembrane region" description="Helical" evidence="4">
    <location>
        <begin position="30"/>
        <end position="55"/>
    </location>
</feature>
<evidence type="ECO:0000259" key="5">
    <source>
        <dbReference type="PROSITE" id="PS50850"/>
    </source>
</evidence>
<dbReference type="Gene3D" id="1.20.1250.20">
    <property type="entry name" value="MFS general substrate transporter like domains"/>
    <property type="match status" value="2"/>
</dbReference>
<feature type="transmembrane region" description="Helical" evidence="4">
    <location>
        <begin position="61"/>
        <end position="80"/>
    </location>
</feature>
<dbReference type="RefSeq" id="WP_221030585.1">
    <property type="nucleotide sequence ID" value="NZ_CP139781.1"/>
</dbReference>
<evidence type="ECO:0000313" key="6">
    <source>
        <dbReference type="EMBL" id="WRQ86748.1"/>
    </source>
</evidence>
<proteinExistence type="predicted"/>
<dbReference type="CDD" id="cd06174">
    <property type="entry name" value="MFS"/>
    <property type="match status" value="1"/>
</dbReference>
<keyword evidence="7" id="KW-1185">Reference proteome</keyword>
<evidence type="ECO:0000256" key="1">
    <source>
        <dbReference type="ARBA" id="ARBA00022692"/>
    </source>
</evidence>
<keyword evidence="1 4" id="KW-0812">Transmembrane</keyword>
<reference evidence="6 7" key="2">
    <citation type="submission" date="2023-12" db="EMBL/GenBank/DDBJ databases">
        <title>Description of an unclassified Opitutus bacterium of Verrucomicrobiota.</title>
        <authorList>
            <person name="Zhang D.-F."/>
        </authorList>
    </citation>
    <scope>NUCLEOTIDE SEQUENCE [LARGE SCALE GENOMIC DNA]</scope>
    <source>
        <strain evidence="6 7">WL0086</strain>
    </source>
</reference>
<feature type="transmembrane region" description="Helical" evidence="4">
    <location>
        <begin position="305"/>
        <end position="323"/>
    </location>
</feature>
<organism evidence="6 7">
    <name type="scientific">Actomonas aquatica</name>
    <dbReference type="NCBI Taxonomy" id="2866162"/>
    <lineage>
        <taxon>Bacteria</taxon>
        <taxon>Pseudomonadati</taxon>
        <taxon>Verrucomicrobiota</taxon>
        <taxon>Opitutia</taxon>
        <taxon>Opitutales</taxon>
        <taxon>Opitutaceae</taxon>
        <taxon>Actomonas</taxon>
    </lineage>
</organism>
<protein>
    <submittedName>
        <fullName evidence="6">MFS transporter</fullName>
    </submittedName>
</protein>
<evidence type="ECO:0000313" key="7">
    <source>
        <dbReference type="Proteomes" id="UP000738431"/>
    </source>
</evidence>
<dbReference type="PANTHER" id="PTHR23526">
    <property type="entry name" value="INTEGRAL MEMBRANE TRANSPORT PROTEIN-RELATED"/>
    <property type="match status" value="1"/>
</dbReference>
<dbReference type="InterPro" id="IPR052528">
    <property type="entry name" value="Sugar_transport-like"/>
</dbReference>
<feature type="transmembrane region" description="Helical" evidence="4">
    <location>
        <begin position="402"/>
        <end position="420"/>
    </location>
</feature>
<feature type="transmembrane region" description="Helical" evidence="4">
    <location>
        <begin position="125"/>
        <end position="147"/>
    </location>
</feature>
<feature type="transmembrane region" description="Helical" evidence="4">
    <location>
        <begin position="243"/>
        <end position="263"/>
    </location>
</feature>
<reference evidence="6 7" key="1">
    <citation type="submission" date="2021-08" db="EMBL/GenBank/DDBJ databases">
        <authorList>
            <person name="Zhang D."/>
            <person name="Zhang A."/>
            <person name="Wang L."/>
        </authorList>
    </citation>
    <scope>NUCLEOTIDE SEQUENCE [LARGE SCALE GENOMIC DNA]</scope>
    <source>
        <strain evidence="6 7">WL0086</strain>
    </source>
</reference>
<dbReference type="InterPro" id="IPR020846">
    <property type="entry name" value="MFS_dom"/>
</dbReference>
<dbReference type="Proteomes" id="UP000738431">
    <property type="component" value="Chromosome"/>
</dbReference>
<dbReference type="SUPFAM" id="SSF103473">
    <property type="entry name" value="MFS general substrate transporter"/>
    <property type="match status" value="1"/>
</dbReference>